<dbReference type="InterPro" id="IPR013977">
    <property type="entry name" value="GcvT_C"/>
</dbReference>
<dbReference type="InterPro" id="IPR006222">
    <property type="entry name" value="GCVT_N"/>
</dbReference>
<dbReference type="RefSeq" id="WP_072771664.1">
    <property type="nucleotide sequence ID" value="NZ_FRDN01000004.1"/>
</dbReference>
<evidence type="ECO:0000313" key="4">
    <source>
        <dbReference type="EMBL" id="SHN60121.1"/>
    </source>
</evidence>
<keyword evidence="4" id="KW-0808">Transferase</keyword>
<gene>
    <name evidence="4" type="ORF">SAMN02745215_01132</name>
</gene>
<accession>A0A1M7SNR4</accession>
<dbReference type="GO" id="GO:0008168">
    <property type="term" value="F:methyltransferase activity"/>
    <property type="evidence" value="ECO:0007669"/>
    <property type="project" value="UniProtKB-KW"/>
</dbReference>
<dbReference type="InterPro" id="IPR027266">
    <property type="entry name" value="TrmE/GcvT-like"/>
</dbReference>
<dbReference type="SUPFAM" id="SSF103025">
    <property type="entry name" value="Folate-binding domain"/>
    <property type="match status" value="1"/>
</dbReference>
<dbReference type="PANTHER" id="PTHR43757">
    <property type="entry name" value="AMINOMETHYLTRANSFERASE"/>
    <property type="match status" value="1"/>
</dbReference>
<proteinExistence type="predicted"/>
<dbReference type="EMBL" id="FRDN01000004">
    <property type="protein sequence ID" value="SHN60121.1"/>
    <property type="molecule type" value="Genomic_DNA"/>
</dbReference>
<name>A0A1M7SNR4_9FIRM</name>
<reference evidence="5" key="1">
    <citation type="submission" date="2016-12" db="EMBL/GenBank/DDBJ databases">
        <authorList>
            <person name="Varghese N."/>
            <person name="Submissions S."/>
        </authorList>
    </citation>
    <scope>NUCLEOTIDE SEQUENCE [LARGE SCALE GENOMIC DNA]</scope>
    <source>
        <strain evidence="5">DSM 11544</strain>
    </source>
</reference>
<evidence type="ECO:0000259" key="3">
    <source>
        <dbReference type="Pfam" id="PF08669"/>
    </source>
</evidence>
<keyword evidence="4" id="KW-0489">Methyltransferase</keyword>
<dbReference type="SUPFAM" id="SSF101790">
    <property type="entry name" value="Aminomethyltransferase beta-barrel domain"/>
    <property type="match status" value="1"/>
</dbReference>
<dbReference type="AlphaFoldDB" id="A0A1M7SNR4"/>
<dbReference type="STRING" id="1121395.SAMN02745215_01132"/>
<feature type="binding site" evidence="1">
    <location>
        <position position="173"/>
    </location>
    <ligand>
        <name>substrate</name>
    </ligand>
</feature>
<evidence type="ECO:0000313" key="5">
    <source>
        <dbReference type="Proteomes" id="UP000184010"/>
    </source>
</evidence>
<feature type="domain" description="Aminomethyltransferase C-terminal" evidence="3">
    <location>
        <begin position="258"/>
        <end position="326"/>
    </location>
</feature>
<keyword evidence="5" id="KW-1185">Reference proteome</keyword>
<dbReference type="Gene3D" id="3.30.1360.120">
    <property type="entry name" value="Probable tRNA modification gtpase trme, domain 1"/>
    <property type="match status" value="1"/>
</dbReference>
<dbReference type="GO" id="GO:0032259">
    <property type="term" value="P:methylation"/>
    <property type="evidence" value="ECO:0007669"/>
    <property type="project" value="UniProtKB-KW"/>
</dbReference>
<sequence length="338" mass="38074">MFKNVYKDDAAKREQHEAVRNKVGWYHFTHQLLEVTGEDATAFLDRIHANPIATLKVGSERYTTILNEDGVIIDDVVVFRLEENKYWISTLYVNKLVKWLDAYKGESKVEYRNITGAWAMYAVQGPLSKELLNCFLAEKIDDQKFFTIRDNKIGDVLVKVNRAGFAGEKVGYEIYIAPEKAALVEAKLEECGKAFGAVRVTEFQLMVWTLPAEKGFYLMCDLNGTNPLEVGLERGIDWNKDFIGKEALVKVKEEGPKRRMLGFTVDEEDMHIETRSLGSSGAPILLDGEEVGRVRKLTYGYTVGKNIGYALVDSGKANIGDKVIINGFEATLTDKVFC</sequence>
<dbReference type="Pfam" id="PF08669">
    <property type="entry name" value="GCV_T_C"/>
    <property type="match status" value="1"/>
</dbReference>
<dbReference type="PIRSF" id="PIRSF006487">
    <property type="entry name" value="GcvT"/>
    <property type="match status" value="1"/>
</dbReference>
<dbReference type="InterPro" id="IPR029043">
    <property type="entry name" value="GcvT/YgfZ_C"/>
</dbReference>
<organism evidence="4 5">
    <name type="scientific">Desulfitobacterium chlororespirans DSM 11544</name>
    <dbReference type="NCBI Taxonomy" id="1121395"/>
    <lineage>
        <taxon>Bacteria</taxon>
        <taxon>Bacillati</taxon>
        <taxon>Bacillota</taxon>
        <taxon>Clostridia</taxon>
        <taxon>Eubacteriales</taxon>
        <taxon>Desulfitobacteriaceae</taxon>
        <taxon>Desulfitobacterium</taxon>
    </lineage>
</organism>
<feature type="domain" description="GCVT N-terminal" evidence="2">
    <location>
        <begin position="10"/>
        <end position="240"/>
    </location>
</feature>
<evidence type="ECO:0000256" key="1">
    <source>
        <dbReference type="PIRSR" id="PIRSR006487-1"/>
    </source>
</evidence>
<protein>
    <submittedName>
        <fullName evidence="4">Aminomethyltransferase</fullName>
    </submittedName>
</protein>
<dbReference type="Proteomes" id="UP000184010">
    <property type="component" value="Unassembled WGS sequence"/>
</dbReference>
<evidence type="ECO:0000259" key="2">
    <source>
        <dbReference type="Pfam" id="PF01571"/>
    </source>
</evidence>
<dbReference type="PANTHER" id="PTHR43757:SF2">
    <property type="entry name" value="AMINOMETHYLTRANSFERASE, MITOCHONDRIAL"/>
    <property type="match status" value="1"/>
</dbReference>
<dbReference type="InterPro" id="IPR028896">
    <property type="entry name" value="GcvT/YgfZ/DmdA"/>
</dbReference>
<dbReference type="Pfam" id="PF01571">
    <property type="entry name" value="GCV_T"/>
    <property type="match status" value="1"/>
</dbReference>